<dbReference type="RefSeq" id="WP_199381965.1">
    <property type="nucleotide sequence ID" value="NZ_JAEMHM010000001.1"/>
</dbReference>
<dbReference type="AlphaFoldDB" id="A0A8J7J4L3"/>
<keyword evidence="2" id="KW-1185">Reference proteome</keyword>
<evidence type="ECO:0000313" key="2">
    <source>
        <dbReference type="Proteomes" id="UP000636888"/>
    </source>
</evidence>
<sequence length="150" mass="17480">MINRLTRLYALLCIGALLVLGCSDKKEEEVKAFVANYCSVLQDTYAKADMKQLVPLATEKELKKIFPLIQALNATNNSMRTEIVDYKIVRTKVADNEATVRTDEKWRYWWVDRTSGLITKQKQEESYQLQYNLIKVDGRWRVDSVQNLKE</sequence>
<organism evidence="1 2">
    <name type="scientific">Geomesophilobacter sediminis</name>
    <dbReference type="NCBI Taxonomy" id="2798584"/>
    <lineage>
        <taxon>Bacteria</taxon>
        <taxon>Pseudomonadati</taxon>
        <taxon>Thermodesulfobacteriota</taxon>
        <taxon>Desulfuromonadia</taxon>
        <taxon>Geobacterales</taxon>
        <taxon>Geobacteraceae</taxon>
        <taxon>Geomesophilobacter</taxon>
    </lineage>
</organism>
<evidence type="ECO:0000313" key="1">
    <source>
        <dbReference type="EMBL" id="MBJ6723116.1"/>
    </source>
</evidence>
<dbReference type="PROSITE" id="PS51257">
    <property type="entry name" value="PROKAR_LIPOPROTEIN"/>
    <property type="match status" value="1"/>
</dbReference>
<accession>A0A8J7J4L3</accession>
<gene>
    <name evidence="1" type="ORF">JFN93_00215</name>
</gene>
<protein>
    <submittedName>
        <fullName evidence="1">Uncharacterized protein</fullName>
    </submittedName>
</protein>
<dbReference type="Proteomes" id="UP000636888">
    <property type="component" value="Unassembled WGS sequence"/>
</dbReference>
<reference evidence="1" key="1">
    <citation type="submission" date="2020-12" db="EMBL/GenBank/DDBJ databases">
        <title>Geomonas sp. Red875, isolated from river sediment.</title>
        <authorList>
            <person name="Xu Z."/>
            <person name="Zhang Z."/>
            <person name="Masuda Y."/>
            <person name="Itoh H."/>
            <person name="Senoo K."/>
        </authorList>
    </citation>
    <scope>NUCLEOTIDE SEQUENCE</scope>
    <source>
        <strain evidence="1">Red875</strain>
    </source>
</reference>
<name>A0A8J7J4L3_9BACT</name>
<comment type="caution">
    <text evidence="1">The sequence shown here is derived from an EMBL/GenBank/DDBJ whole genome shotgun (WGS) entry which is preliminary data.</text>
</comment>
<proteinExistence type="predicted"/>
<dbReference type="EMBL" id="JAEMHM010000001">
    <property type="protein sequence ID" value="MBJ6723116.1"/>
    <property type="molecule type" value="Genomic_DNA"/>
</dbReference>